<dbReference type="AlphaFoldDB" id="A0AAV6GRW5"/>
<proteinExistence type="predicted"/>
<evidence type="ECO:0000313" key="2">
    <source>
        <dbReference type="EMBL" id="KAG5277864.1"/>
    </source>
</evidence>
<dbReference type="EMBL" id="JADWDJ010000007">
    <property type="protein sequence ID" value="KAG5277864.1"/>
    <property type="molecule type" value="Genomic_DNA"/>
</dbReference>
<name>A0AAV6GRW5_9TELE</name>
<sequence>MSSLGVFHAWDPTVPLALLAKKDFESLCSAVEEALSSSKEKYPIFTFVDRGSQDFRLDEPHEAPPSHILPPNPMARSKKHGSSDDFVLL</sequence>
<comment type="caution">
    <text evidence="2">The sequence shown here is derived from an EMBL/GenBank/DDBJ whole genome shotgun (WGS) entry which is preliminary data.</text>
</comment>
<gene>
    <name evidence="2" type="ORF">AALO_G00092210</name>
</gene>
<organism evidence="2 3">
    <name type="scientific">Alosa alosa</name>
    <name type="common">allis shad</name>
    <dbReference type="NCBI Taxonomy" id="278164"/>
    <lineage>
        <taxon>Eukaryota</taxon>
        <taxon>Metazoa</taxon>
        <taxon>Chordata</taxon>
        <taxon>Craniata</taxon>
        <taxon>Vertebrata</taxon>
        <taxon>Euteleostomi</taxon>
        <taxon>Actinopterygii</taxon>
        <taxon>Neopterygii</taxon>
        <taxon>Teleostei</taxon>
        <taxon>Clupei</taxon>
        <taxon>Clupeiformes</taxon>
        <taxon>Clupeoidei</taxon>
        <taxon>Clupeidae</taxon>
        <taxon>Alosa</taxon>
    </lineage>
</organism>
<accession>A0AAV6GRW5</accession>
<reference evidence="2" key="1">
    <citation type="submission" date="2020-10" db="EMBL/GenBank/DDBJ databases">
        <title>Chromosome-scale genome assembly of the Allis shad, Alosa alosa.</title>
        <authorList>
            <person name="Margot Z."/>
            <person name="Christophe K."/>
            <person name="Cabau C."/>
            <person name="Louis A."/>
            <person name="Berthelot C."/>
            <person name="Parey E."/>
            <person name="Roest Crollius H."/>
            <person name="Montfort J."/>
            <person name="Robinson-Rechavi M."/>
            <person name="Bucao C."/>
            <person name="Bouchez O."/>
            <person name="Gislard M."/>
            <person name="Lluch J."/>
            <person name="Milhes M."/>
            <person name="Lampietro C."/>
            <person name="Lopez Roques C."/>
            <person name="Donnadieu C."/>
            <person name="Braasch I."/>
            <person name="Desvignes T."/>
            <person name="Postlethwait J."/>
            <person name="Bobe J."/>
            <person name="Guiguen Y."/>
        </authorList>
    </citation>
    <scope>NUCLEOTIDE SEQUENCE</scope>
    <source>
        <strain evidence="2">M-15738</strain>
        <tissue evidence="2">Blood</tissue>
    </source>
</reference>
<dbReference type="Proteomes" id="UP000823561">
    <property type="component" value="Chromosome 7"/>
</dbReference>
<feature type="compositionally biased region" description="Basic and acidic residues" evidence="1">
    <location>
        <begin position="55"/>
        <end position="64"/>
    </location>
</feature>
<protein>
    <submittedName>
        <fullName evidence="2">Uncharacterized protein</fullName>
    </submittedName>
</protein>
<keyword evidence="3" id="KW-1185">Reference proteome</keyword>
<feature type="region of interest" description="Disordered" evidence="1">
    <location>
        <begin position="55"/>
        <end position="89"/>
    </location>
</feature>
<evidence type="ECO:0000256" key="1">
    <source>
        <dbReference type="SAM" id="MobiDB-lite"/>
    </source>
</evidence>
<evidence type="ECO:0000313" key="3">
    <source>
        <dbReference type="Proteomes" id="UP000823561"/>
    </source>
</evidence>